<comment type="caution">
    <text evidence="2">The sequence shown here is derived from an EMBL/GenBank/DDBJ whole genome shotgun (WGS) entry which is preliminary data.</text>
</comment>
<organism evidence="2 3">
    <name type="scientific">Rhynchophorus ferrugineus</name>
    <name type="common">Red palm weevil</name>
    <name type="synonym">Curculio ferrugineus</name>
    <dbReference type="NCBI Taxonomy" id="354439"/>
    <lineage>
        <taxon>Eukaryota</taxon>
        <taxon>Metazoa</taxon>
        <taxon>Ecdysozoa</taxon>
        <taxon>Arthropoda</taxon>
        <taxon>Hexapoda</taxon>
        <taxon>Insecta</taxon>
        <taxon>Pterygota</taxon>
        <taxon>Neoptera</taxon>
        <taxon>Endopterygota</taxon>
        <taxon>Coleoptera</taxon>
        <taxon>Polyphaga</taxon>
        <taxon>Cucujiformia</taxon>
        <taxon>Curculionidae</taxon>
        <taxon>Dryophthorinae</taxon>
        <taxon>Rhynchophorus</taxon>
    </lineage>
</organism>
<evidence type="ECO:0000313" key="2">
    <source>
        <dbReference type="EMBL" id="KAF7279393.1"/>
    </source>
</evidence>
<feature type="compositionally biased region" description="Basic and acidic residues" evidence="1">
    <location>
        <begin position="1"/>
        <end position="24"/>
    </location>
</feature>
<feature type="compositionally biased region" description="Basic and acidic residues" evidence="1">
    <location>
        <begin position="45"/>
        <end position="65"/>
    </location>
</feature>
<reference evidence="2" key="1">
    <citation type="submission" date="2020-08" db="EMBL/GenBank/DDBJ databases">
        <title>Genome sequencing and assembly of the red palm weevil Rhynchophorus ferrugineus.</title>
        <authorList>
            <person name="Dias G.B."/>
            <person name="Bergman C.M."/>
            <person name="Manee M."/>
        </authorList>
    </citation>
    <scope>NUCLEOTIDE SEQUENCE</scope>
    <source>
        <strain evidence="2">AA-2017</strain>
        <tissue evidence="2">Whole larva</tissue>
    </source>
</reference>
<name>A0A834IJ19_RHYFE</name>
<gene>
    <name evidence="2" type="ORF">GWI33_007335</name>
</gene>
<keyword evidence="3" id="KW-1185">Reference proteome</keyword>
<proteinExistence type="predicted"/>
<evidence type="ECO:0000313" key="3">
    <source>
        <dbReference type="Proteomes" id="UP000625711"/>
    </source>
</evidence>
<feature type="compositionally biased region" description="Basic and acidic residues" evidence="1">
    <location>
        <begin position="234"/>
        <end position="257"/>
    </location>
</feature>
<accession>A0A834IJ19</accession>
<feature type="region of interest" description="Disordered" evidence="1">
    <location>
        <begin position="138"/>
        <end position="283"/>
    </location>
</feature>
<dbReference type="Proteomes" id="UP000625711">
    <property type="component" value="Unassembled WGS sequence"/>
</dbReference>
<protein>
    <submittedName>
        <fullName evidence="2">Uncharacterized protein</fullName>
    </submittedName>
</protein>
<sequence length="312" mass="35252">MDHFEDLVPAKPDNESPDDFEHLGLDSAPLPETKQRTSDYLARSFGEDTHERQTEKIDTSEKRDFPTVPQAGDNLLDQPLVPHKMDSNLLEFTKPFDDLKTTDAKMDAYLRDLPQPKQQFNATSLGSFLDNERGFLQDVHQEKGSAEMLEKYSDSEPESDDFKLSKQDDSKKSTELIADIHVRETFKDIPETQPELPRKDYAAPVAPKPEIPKPVQKEEPKVEPAKEAAPLPAEIKESVKQEKKPEPVPTPEKKHEPPVVPAQRPEAPAPQKVEVCVKKPSSSQKITEAEALFCKMGLNTWFNPERLNPKGE</sequence>
<evidence type="ECO:0000256" key="1">
    <source>
        <dbReference type="SAM" id="MobiDB-lite"/>
    </source>
</evidence>
<feature type="compositionally biased region" description="Basic and acidic residues" evidence="1">
    <location>
        <begin position="215"/>
        <end position="226"/>
    </location>
</feature>
<dbReference type="AlphaFoldDB" id="A0A834IJ19"/>
<feature type="region of interest" description="Disordered" evidence="1">
    <location>
        <begin position="1"/>
        <end position="80"/>
    </location>
</feature>
<dbReference type="EMBL" id="JAACXV010000365">
    <property type="protein sequence ID" value="KAF7279393.1"/>
    <property type="molecule type" value="Genomic_DNA"/>
</dbReference>
<dbReference type="OrthoDB" id="6734914at2759"/>
<feature type="compositionally biased region" description="Basic and acidic residues" evidence="1">
    <location>
        <begin position="138"/>
        <end position="201"/>
    </location>
</feature>